<feature type="region of interest" description="Disordered" evidence="1">
    <location>
        <begin position="2199"/>
        <end position="2239"/>
    </location>
</feature>
<feature type="domain" description="Reverse transcriptase" evidence="2">
    <location>
        <begin position="822"/>
        <end position="1001"/>
    </location>
</feature>
<feature type="region of interest" description="Disordered" evidence="1">
    <location>
        <begin position="532"/>
        <end position="572"/>
    </location>
</feature>
<dbReference type="Pfam" id="PF13456">
    <property type="entry name" value="RVT_3"/>
    <property type="match status" value="1"/>
</dbReference>
<comment type="caution">
    <text evidence="5">The sequence shown here is derived from an EMBL/GenBank/DDBJ whole genome shotgun (WGS) entry which is preliminary data.</text>
</comment>
<dbReference type="InterPro" id="IPR004312">
    <property type="entry name" value="ATHILA_Orf1_C"/>
</dbReference>
<evidence type="ECO:0000313" key="6">
    <source>
        <dbReference type="Proteomes" id="UP000694240"/>
    </source>
</evidence>
<name>A0A8T1ZLR0_9BRAS</name>
<accession>A0A8T1ZLR0</accession>
<dbReference type="Pfam" id="PF17919">
    <property type="entry name" value="RT_RNaseH_2"/>
    <property type="match status" value="1"/>
</dbReference>
<dbReference type="Proteomes" id="UP000694240">
    <property type="component" value="Chromosome 10"/>
</dbReference>
<evidence type="ECO:0000313" key="5">
    <source>
        <dbReference type="EMBL" id="KAG7559374.1"/>
    </source>
</evidence>
<dbReference type="EMBL" id="JAEFBK010000010">
    <property type="protein sequence ID" value="KAG7559374.1"/>
    <property type="molecule type" value="Genomic_DNA"/>
</dbReference>
<feature type="compositionally biased region" description="Polar residues" evidence="1">
    <location>
        <begin position="430"/>
        <end position="449"/>
    </location>
</feature>
<feature type="compositionally biased region" description="Basic and acidic residues" evidence="1">
    <location>
        <begin position="2224"/>
        <end position="2239"/>
    </location>
</feature>
<dbReference type="Pfam" id="PF17921">
    <property type="entry name" value="Integrase_H2C2"/>
    <property type="match status" value="1"/>
</dbReference>
<evidence type="ECO:0000259" key="2">
    <source>
        <dbReference type="PROSITE" id="PS50878"/>
    </source>
</evidence>
<dbReference type="InterPro" id="IPR002156">
    <property type="entry name" value="RNaseH_domain"/>
</dbReference>
<dbReference type="Pfam" id="PF00078">
    <property type="entry name" value="RVT_1"/>
    <property type="match status" value="1"/>
</dbReference>
<dbReference type="Pfam" id="PF03078">
    <property type="entry name" value="ATHILA"/>
    <property type="match status" value="1"/>
</dbReference>
<feature type="compositionally biased region" description="Polar residues" evidence="1">
    <location>
        <begin position="2213"/>
        <end position="2223"/>
    </location>
</feature>
<dbReference type="InterPro" id="IPR001584">
    <property type="entry name" value="Integrase_cat-core"/>
</dbReference>
<proteinExistence type="predicted"/>
<dbReference type="PANTHER" id="PTHR48475:SF2">
    <property type="entry name" value="RIBONUCLEASE H"/>
    <property type="match status" value="1"/>
</dbReference>
<dbReference type="Pfam" id="PF00665">
    <property type="entry name" value="rve"/>
    <property type="match status" value="1"/>
</dbReference>
<dbReference type="PROSITE" id="PS50878">
    <property type="entry name" value="RT_POL"/>
    <property type="match status" value="1"/>
</dbReference>
<evidence type="ECO:0000256" key="1">
    <source>
        <dbReference type="SAM" id="MobiDB-lite"/>
    </source>
</evidence>
<gene>
    <name evidence="5" type="ORF">ISN45_Aa05g009710</name>
</gene>
<sequence length="2814" mass="320435">MGRVPEPTLVDYLSPLSIAGRETCHESLQSEPDTPGGFQITRGDVIDHPRQGLSKIFTPKFGAVCGDYFRILLLRERRTQSPKKTMTEDDRQIPPVRGNLIPPIPPNSQNQAEPAISATLAELKDMMIQLQKKTDDQEKINRTMAQQIEAVASHGQLRTTRFQTRPLRARRDLPGINPTRLVFATPTDNSKAATRADSTRRKNQDGPTEPNAADQTNEPDDPQAERPRTGVNFSDQIDITDDEENEENVRWAEESERVRELEEIKASLARAEADMKLVKSQMHSVSSSAPNIDRILEESRNTPFTRRISEATISDLGKLKIDYLNGTTDPKGHIKSFMIYVARAKFKPGEKDTGLCLLFVEHLKGPALEWFSRLERNSVDKFRKELNISKPTTICDALHRASDFVAHEEEMELLAKRHEPTKPASRAVEKTQTAPPVQKKANQSGTNTYHGGRNFSGAHNYQNDTPRGRGRGRGRGRDSFTWTRDQPPSNDQEYCEHHKIFGHHTSRCRSLGAKLATKFLAGELGTNVTLKDLEPEPVQSEQANTVGDPEPRNTEVAKRTRENPDEDRDSTRQKVLTIMGGSLYCPDTVAAIKAYLRRAEASSNWSRPFDRPNDIVTFMESETSGLDMPHNDPLVVTLAVGDHDVSRVLIDTGSTIDVIFRETLRQMNIDMSQMRAVASTYHLCIKFPTPNGVKTILGSQKNSKMCYMAAHKLRNPIEEAREEKKPTSDHVISIRLDDERPERCVEIGCDLTEEIKTELISFLKENIDTFAWSAEDLPGVSIDVICHELNVDPSFKPIKQKRRKLGRDSADAVNAEVEKLLKISSISKARYPDWLANPVVVKKKNGKWRVCVDFTDLNKAWPNDSFPLPHIDRLVEATAGNKLLSFMDAFAGYNQILMHPDDREKTAFITDRGIYCYKIMPFGLKNAGATYQRLVNRMFSEQLRKTMEVYIDDMLVKSLEENDHVAHLRDCFHQLNQHKMKLNPAKCCFGVKSGEFLGYLVTHRGIEANPKQIDALLNMSSPQNKREVQRLTGRVAALKRFISRSTDKCLAFYDTLRGNKKFEWTDRCEEAFQELKKYLANPPVLAKPVPGEPLFLYIAVSDTAVSGVIVREDRGEQKPIFYVSQTFTNAETRYPQTKKLSLAVVMAPIPLRAILHSPSQSGRLAKWAIELSEYDIEYRNKMCAKSQVLTDFIIELPTENIREDSPDAVWILHVDGSSSKQGSGVGVRLASPGGEIHEQSFRLNFDATNNVAEYEALIPGLRLARGLKINKLRAFCDSQLVANQFNGEYTARDERMEAYLTLTQDLAKQFGEFELTRIPRGENTSADALAALASTSDPNLRRIILVEFIEKPSIKDSSEDRVLTAWETEDPEEMDIEPPDLQATDATEPEYGGDAKWIEAIQSYISDGEVPTEKWAARKLKAKVARYTLLDGELFKWRFSGPLLICVEGTESRRVMEEVHVGSCGNHSGGRALAIKIKRHGYFWPTMVKDCEKVSQRCDKCQRHAPTIHQPAELLSSITSPYPFMRWSMDIIGPLHNSKQKKLVLVLTDYFSKWIEADSYASIKDAQVENFVWKNIICRHGIPYEIVTDNGSQFISARFEGFYEKWGIRLSKSTPRYPQGNRQAEAANKTILDGLKKRLDAKKGRWADELEGVLWSHRTLLRRATGETPFALVYGTECVIPTEAEIPGIRRRLLPEQENFNTQMMLDELDLIDERRDSALVRMQNYQNATAQYYNSHVKHRRFLEGDLVLHKVFSEQCRAECGKARRKLGRTLHDLKGRPSWRGYISLMPLSVAKRLGFSEYKSCNNHLILADGNPLDMDQHSITEDSEVQEGEASKRIEVSVIELNHSAESRHQTQSALEEKAAIIERMVKRFKPSPSPSLALPWTFRKTWKDKYESLAEKQIDEMEAVMPLIEVLKLIPDPHKDVRNLILERLNIYQDSGDEYDTNPIQATDERIIQEKLEDPGSFTLPCSIRQLTFSNCLCDLGASVSLMPLSVARKLGFVQYKPCDITLILADRTSRRPFSLLEDVPVMINGVEVPTDFVVLEMDEESKDPLILGRPFLASVGAVIDVRYALNWREFKKKSDLQERTIQELAYTVKELRNILSRVQREVQPQPNVHIASREDAEYDDKLGMEKQSGDRVKIQKFYSTKDLVIEYVSPGESKNLKIFGYTRRLRHRVGGSILSLIRSVRKMSSHNDQVSYASSQDHDYNVNENESWSTSLPEREGQEYSRLRDDITRGKKTMEEISSSLKNVATKPWKTDKKNISMEEYCELFRRHHFVGTRYPHPGTMLELGIYEDIEYLCEQTSLFTLMNRPYSAYKEETIQFLSSFQVEIFSEKKKKRERDYGLGYLTFTIHGQDYILTMKQLESLFEFQSGVGTGHRVDRKEIVGLWETIGDDVKFFSSRSKSNTIRSPVLRYFHRSLASVLFAREITGTIINGEMEVMVMALQETLGVTNDNTALMGDKSNTSAVFFLLGHLWSYKSWAAANAKKTAKGKLCMGGLITPILLACGVPLESQEVLPKWIDIEHLRKSTSLAWGMIDERYAWIFDLPEAEGAKFLLPHQAYTTITDRSNIDFKPPVQMLYGVSEVVQPAEEEGANAEGGEAEEEEEDLDIEEYNTRRFHFAEHKPPSRQSKSVTEGHEKISKLQAWCKFQDKFIGKCYKMFKSMQKKGNRSSTSTSAPRVDPSEERPSRRYDSDAPRDSTYEPVQDVYEVPRQSAYEQREANTSQVPARHSSHEPSEHRRRRKQAPVHSGSKARLLNARRPINRRTDRQADPAIEYPAPAEEEQQQGPSIPWEYTREEMDDYISRTFN</sequence>
<feature type="compositionally biased region" description="Basic and acidic residues" evidence="1">
    <location>
        <begin position="549"/>
        <end position="563"/>
    </location>
</feature>
<feature type="region of interest" description="Disordered" evidence="1">
    <location>
        <begin position="419"/>
        <end position="491"/>
    </location>
</feature>
<reference evidence="5 6" key="1">
    <citation type="submission" date="2020-12" db="EMBL/GenBank/DDBJ databases">
        <title>Concerted genomic and epigenomic changes stabilize Arabidopsis allopolyploids.</title>
        <authorList>
            <person name="Chen Z."/>
        </authorList>
    </citation>
    <scope>NUCLEOTIDE SEQUENCE [LARGE SCALE GENOMIC DNA]</scope>
    <source>
        <strain evidence="5">Allo738</strain>
        <tissue evidence="5">Leaf</tissue>
    </source>
</reference>
<dbReference type="PROSITE" id="PS50994">
    <property type="entry name" value="INTEGRASE"/>
    <property type="match status" value="1"/>
</dbReference>
<evidence type="ECO:0000259" key="4">
    <source>
        <dbReference type="PROSITE" id="PS50994"/>
    </source>
</evidence>
<feature type="domain" description="RNase H type-1" evidence="3">
    <location>
        <begin position="1206"/>
        <end position="1335"/>
    </location>
</feature>
<feature type="region of interest" description="Disordered" evidence="1">
    <location>
        <begin position="2670"/>
        <end position="2801"/>
    </location>
</feature>
<organism evidence="5 6">
    <name type="scientific">Arabidopsis thaliana x Arabidopsis arenosa</name>
    <dbReference type="NCBI Taxonomy" id="1240361"/>
    <lineage>
        <taxon>Eukaryota</taxon>
        <taxon>Viridiplantae</taxon>
        <taxon>Streptophyta</taxon>
        <taxon>Embryophyta</taxon>
        <taxon>Tracheophyta</taxon>
        <taxon>Spermatophyta</taxon>
        <taxon>Magnoliopsida</taxon>
        <taxon>eudicotyledons</taxon>
        <taxon>Gunneridae</taxon>
        <taxon>Pentapetalae</taxon>
        <taxon>rosids</taxon>
        <taxon>malvids</taxon>
        <taxon>Brassicales</taxon>
        <taxon>Brassicaceae</taxon>
        <taxon>Camelineae</taxon>
        <taxon>Arabidopsis</taxon>
    </lineage>
</organism>
<protein>
    <submittedName>
        <fullName evidence="5">Ribonuclease H domain</fullName>
    </submittedName>
</protein>
<dbReference type="PANTHER" id="PTHR48475">
    <property type="entry name" value="RIBONUCLEASE H"/>
    <property type="match status" value="1"/>
</dbReference>
<keyword evidence="6" id="KW-1185">Reference proteome</keyword>
<dbReference type="InterPro" id="IPR041577">
    <property type="entry name" value="RT_RNaseH_2"/>
</dbReference>
<dbReference type="InterPro" id="IPR000477">
    <property type="entry name" value="RT_dom"/>
</dbReference>
<dbReference type="CDD" id="cd00303">
    <property type="entry name" value="retropepsin_like"/>
    <property type="match status" value="1"/>
</dbReference>
<dbReference type="InterPro" id="IPR041588">
    <property type="entry name" value="Integrase_H2C2"/>
</dbReference>
<dbReference type="PROSITE" id="PS50879">
    <property type="entry name" value="RNASE_H_1"/>
    <property type="match status" value="1"/>
</dbReference>
<dbReference type="GO" id="GO:0003676">
    <property type="term" value="F:nucleic acid binding"/>
    <property type="evidence" value="ECO:0007669"/>
    <property type="project" value="InterPro"/>
</dbReference>
<dbReference type="GO" id="GO:0004523">
    <property type="term" value="F:RNA-DNA hybrid ribonuclease activity"/>
    <property type="evidence" value="ECO:0007669"/>
    <property type="project" value="InterPro"/>
</dbReference>
<feature type="compositionally biased region" description="Basic and acidic residues" evidence="1">
    <location>
        <begin position="2687"/>
        <end position="2706"/>
    </location>
</feature>
<feature type="compositionally biased region" description="Polar residues" evidence="1">
    <location>
        <begin position="480"/>
        <end position="491"/>
    </location>
</feature>
<dbReference type="CDD" id="cd01647">
    <property type="entry name" value="RT_LTR"/>
    <property type="match status" value="1"/>
</dbReference>
<feature type="domain" description="Integrase catalytic" evidence="4">
    <location>
        <begin position="1519"/>
        <end position="1677"/>
    </location>
</feature>
<evidence type="ECO:0000259" key="3">
    <source>
        <dbReference type="PROSITE" id="PS50879"/>
    </source>
</evidence>
<dbReference type="GO" id="GO:0015074">
    <property type="term" value="P:DNA integration"/>
    <property type="evidence" value="ECO:0007669"/>
    <property type="project" value="InterPro"/>
</dbReference>
<dbReference type="CDD" id="cd09279">
    <property type="entry name" value="RNase_HI_like"/>
    <property type="match status" value="1"/>
</dbReference>
<feature type="region of interest" description="Disordered" evidence="1">
    <location>
        <begin position="168"/>
        <end position="248"/>
    </location>
</feature>